<keyword evidence="6" id="KW-0508">mRNA splicing</keyword>
<evidence type="ECO:0000256" key="1">
    <source>
        <dbReference type="ARBA" id="ARBA00003708"/>
    </source>
</evidence>
<evidence type="ECO:0000259" key="9">
    <source>
        <dbReference type="Pfam" id="PF05282"/>
    </source>
</evidence>
<evidence type="ECO:0000256" key="7">
    <source>
        <dbReference type="ARBA" id="ARBA00030625"/>
    </source>
</evidence>
<organism evidence="10">
    <name type="scientific">Amphimedon queenslandica</name>
    <name type="common">Sponge</name>
    <dbReference type="NCBI Taxonomy" id="400682"/>
    <lineage>
        <taxon>Eukaryota</taxon>
        <taxon>Metazoa</taxon>
        <taxon>Porifera</taxon>
        <taxon>Demospongiae</taxon>
        <taxon>Heteroscleromorpha</taxon>
        <taxon>Haplosclerida</taxon>
        <taxon>Niphatidae</taxon>
        <taxon>Amphimedon</taxon>
    </lineage>
</organism>
<dbReference type="GO" id="GO:0000244">
    <property type="term" value="P:spliceosomal tri-snRNP complex assembly"/>
    <property type="evidence" value="ECO:0007669"/>
    <property type="project" value="TreeGrafter"/>
</dbReference>
<dbReference type="InterPro" id="IPR007946">
    <property type="entry name" value="AAR2"/>
</dbReference>
<dbReference type="InParanoid" id="A0A1X7UUX0"/>
<dbReference type="Gene3D" id="1.25.40.550">
    <property type="entry name" value="Aar2, C-terminal domain-like"/>
    <property type="match status" value="1"/>
</dbReference>
<keyword evidence="4" id="KW-0507">mRNA processing</keyword>
<evidence type="ECO:0000256" key="2">
    <source>
        <dbReference type="ARBA" id="ARBA00006281"/>
    </source>
</evidence>
<dbReference type="InterPro" id="IPR033648">
    <property type="entry name" value="AAR2_C"/>
</dbReference>
<comment type="function">
    <text evidence="1">Component of the U5 snRNP complex that is required for spliceosome assembly and for pre-mRNA splicing.</text>
</comment>
<dbReference type="Pfam" id="PF05282">
    <property type="entry name" value="AAR2"/>
    <property type="match status" value="1"/>
</dbReference>
<evidence type="ECO:0000256" key="4">
    <source>
        <dbReference type="ARBA" id="ARBA00022664"/>
    </source>
</evidence>
<comment type="similarity">
    <text evidence="2">Belongs to the AAR2 family.</text>
</comment>
<dbReference type="OrthoDB" id="201752at2759"/>
<dbReference type="CDD" id="cd13778">
    <property type="entry name" value="Aar2_C"/>
    <property type="match status" value="1"/>
</dbReference>
<reference evidence="10" key="1">
    <citation type="submission" date="2017-05" db="UniProtKB">
        <authorList>
            <consortium name="EnsemblMetazoa"/>
        </authorList>
    </citation>
    <scope>IDENTIFICATION</scope>
</reference>
<comment type="subunit">
    <text evidence="8">Interacts with PRPF8 (via RNase H homology domain). Component of a U5 snRNP complex that contains PRPF8.</text>
</comment>
<evidence type="ECO:0000256" key="8">
    <source>
        <dbReference type="ARBA" id="ARBA00047009"/>
    </source>
</evidence>
<dbReference type="eggNOG" id="KOG3937">
    <property type="taxonomic scope" value="Eukaryota"/>
</dbReference>
<evidence type="ECO:0000256" key="3">
    <source>
        <dbReference type="ARBA" id="ARBA00016372"/>
    </source>
</evidence>
<sequence length="247" mass="27952">MDNCLGPYPYEHLKKWLALTNYITPSLVESTCSGYFAGVGEFSHTIKSGGGEGGKRKQEGTTDVECTYLRFSVIPKFKYPPGASPTEISHHSLDLSYTLEQLILGYNGKAEEQEGYILGELQLSFVYFLVGQVYGGFEQWKTLVRVLCLSDSALSAHPHLFINFMTVLHFQLREVPEQFFVDIISSDNFLTSTLQVFFTNIQEGDSLNSTLKEKAAMFKTSLSKRFQFDFTTELQENMPMIVNEHDT</sequence>
<dbReference type="AlphaFoldDB" id="A0A1X7UUX0"/>
<feature type="domain" description="AAR2 C-terminal" evidence="9">
    <location>
        <begin position="71"/>
        <end position="230"/>
    </location>
</feature>
<evidence type="ECO:0000256" key="6">
    <source>
        <dbReference type="ARBA" id="ARBA00023187"/>
    </source>
</evidence>
<dbReference type="STRING" id="400682.A0A1X7UUX0"/>
<dbReference type="PANTHER" id="PTHR12689:SF4">
    <property type="entry name" value="PROTEIN AAR2 HOMOLOG"/>
    <property type="match status" value="1"/>
</dbReference>
<evidence type="ECO:0000256" key="5">
    <source>
        <dbReference type="ARBA" id="ARBA00022728"/>
    </source>
</evidence>
<dbReference type="FunCoup" id="A0A1X7UUX0">
    <property type="interactions" value="558"/>
</dbReference>
<proteinExistence type="inferred from homology"/>
<dbReference type="EnsemblMetazoa" id="Aqu2.1.31182_001">
    <property type="protein sequence ID" value="Aqu2.1.31182_001"/>
    <property type="gene ID" value="Aqu2.1.31182"/>
</dbReference>
<dbReference type="GO" id="GO:0005681">
    <property type="term" value="C:spliceosomal complex"/>
    <property type="evidence" value="ECO:0007669"/>
    <property type="project" value="UniProtKB-KW"/>
</dbReference>
<dbReference type="InterPro" id="IPR038514">
    <property type="entry name" value="AAR2_C_sf"/>
</dbReference>
<dbReference type="FunFam" id="1.25.40.550:FF:000001">
    <property type="entry name" value="AAR2 splicing factor homolog"/>
    <property type="match status" value="1"/>
</dbReference>
<protein>
    <recommendedName>
        <fullName evidence="3">Protein AAR2 homolog</fullName>
    </recommendedName>
    <alternativeName>
        <fullName evidence="7">AAR2 splicing factor homolog</fullName>
    </alternativeName>
</protein>
<name>A0A1X7UUX0_AMPQE</name>
<evidence type="ECO:0000313" key="10">
    <source>
        <dbReference type="EnsemblMetazoa" id="Aqu2.1.31182_001"/>
    </source>
</evidence>
<dbReference type="PANTHER" id="PTHR12689">
    <property type="entry name" value="A1 CISTRON SPLICING FACTOR AAR2-RELATED"/>
    <property type="match status" value="1"/>
</dbReference>
<accession>A0A1X7UUX0</accession>
<keyword evidence="5" id="KW-0747">Spliceosome</keyword>